<reference evidence="1 2" key="2">
    <citation type="submission" date="2020-09" db="EMBL/GenBank/DDBJ databases">
        <authorList>
            <person name="Kittiwongwattana C."/>
        </authorList>
    </citation>
    <scope>NUCLEOTIDE SEQUENCE [LARGE SCALE GENOMIC DNA]</scope>
    <source>
        <strain evidence="1 2">1303</strain>
    </source>
</reference>
<accession>A0ABX6LCX6</accession>
<reference evidence="2" key="1">
    <citation type="submission" date="2020-04" db="EMBL/GenBank/DDBJ databases">
        <authorList>
            <person name="Kittiwongwattana C."/>
        </authorList>
    </citation>
    <scope>NUCLEOTIDE SEQUENCE [LARGE SCALE GENOMIC DNA]</scope>
    <source>
        <strain evidence="2">1303</strain>
    </source>
</reference>
<proteinExistence type="predicted"/>
<organism evidence="1 2">
    <name type="scientific">Chitinophaga oryzae</name>
    <dbReference type="NCBI Taxonomy" id="2725414"/>
    <lineage>
        <taxon>Bacteria</taxon>
        <taxon>Pseudomonadati</taxon>
        <taxon>Bacteroidota</taxon>
        <taxon>Chitinophagia</taxon>
        <taxon>Chitinophagales</taxon>
        <taxon>Chitinophagaceae</taxon>
        <taxon>Chitinophaga</taxon>
    </lineage>
</organism>
<dbReference type="EMBL" id="CP051204">
    <property type="protein sequence ID" value="QJB37886.1"/>
    <property type="molecule type" value="Genomic_DNA"/>
</dbReference>
<keyword evidence="2" id="KW-1185">Reference proteome</keyword>
<evidence type="ECO:0000313" key="2">
    <source>
        <dbReference type="Proteomes" id="UP000503144"/>
    </source>
</evidence>
<name>A0ABX6LCX6_9BACT</name>
<dbReference type="Proteomes" id="UP000503144">
    <property type="component" value="Chromosome"/>
</dbReference>
<dbReference type="RefSeq" id="WP_168860343.1">
    <property type="nucleotide sequence ID" value="NZ_CP051204.2"/>
</dbReference>
<evidence type="ECO:0000313" key="1">
    <source>
        <dbReference type="EMBL" id="QJB37886.1"/>
    </source>
</evidence>
<protein>
    <submittedName>
        <fullName evidence="1">Uncharacterized protein</fullName>
    </submittedName>
</protein>
<gene>
    <name evidence="1" type="ORF">HF324_08515</name>
</gene>
<sequence>MKSRTSLQLNIQLNHIHCFDEGDGPGNAEPYLWTLFYKIDGDTFRFGNDNDPDEQLLWGAVTIEKRNPLHGNLNRNSVDEGDIVAIPPAVGKWETVLRPIPVTDNNKSMVAALSHDFTDLPGIAGVVVILMEEDNLSNDAVQAGYDAFCATFQAKMNQLINGRDLVRLAAGITDEMENDVEAAVREAVESAIPDSMNFFEKVWNWLAGPDQTLGSASFRFGHDDLVRHGQILFRERWKEGVSVTTPLDVNVKEFIIRGPGRVIESGGEWEIFGQASATPLPVEQFIGEFGPPVTFTQSELAIQSFRHRSETARREGYPGAYPTFKTVRDKYGNEFGTTVFFTHEGAERSNISWYALGMPDLEDFIARMKSAHTYAVQNGYVSGLPAFYEAPSILGILKAFENTSLQRWTGNTVGQSKPKPVHQPPVRHSSLALAGSANGGRHQTAAHLSDELVVSPVKPQQGNGLLKHQTLTEEIGKINPVLNSIECSTVFIKPDFADVEYVKLADLGNPKLGDIPSRFIAAHDYAVRRGYVSGFPTFFDRNMSFEMSGFDLRCGTVLLKQQAAVVKDVLTFKALT</sequence>